<dbReference type="GO" id="GO:0006508">
    <property type="term" value="P:proteolysis"/>
    <property type="evidence" value="ECO:0007669"/>
    <property type="project" value="InterPro"/>
</dbReference>
<dbReference type="InterPro" id="IPR021109">
    <property type="entry name" value="Peptidase_aspartic_dom_sf"/>
</dbReference>
<dbReference type="OrthoDB" id="425619at2759"/>
<dbReference type="Pfam" id="PF13650">
    <property type="entry name" value="Asp_protease_2"/>
    <property type="match status" value="1"/>
</dbReference>
<proteinExistence type="predicted"/>
<sequence length="313" mass="34082">MMQGIADSLIISGSIEGVNCDMVIDTGSNITILRPDVLGRVSKDVDIDVQPVNSLLRTVTGETTPVQSRGKLAFQVGNLKVVHDVWIADVENECILGLDFLISNDCVVDVQESCLRIGPEEIRFKGMTATKKSVCRRVMVAETWLVPPKSEAIIPGMLDGDGSSEEGWGEINPSKEPGLSSDILVARTVVDIRKPIFAVRVLNMSDDERIVREGTDVASCEIIDSVTVVGKTEPGSREASDELPEVVKKLYDRSSGGLDDSQKSQLYSLLVEFKDVFSESSGDIGRTSLTSHKIDTGNQKPIKQQPRRLPLAK</sequence>
<feature type="non-terminal residue" evidence="2">
    <location>
        <position position="313"/>
    </location>
</feature>
<dbReference type="EMBL" id="CACRXK020016547">
    <property type="protein sequence ID" value="CAB4029997.1"/>
    <property type="molecule type" value="Genomic_DNA"/>
</dbReference>
<feature type="compositionally biased region" description="Polar residues" evidence="1">
    <location>
        <begin position="287"/>
        <end position="302"/>
    </location>
</feature>
<protein>
    <submittedName>
        <fullName evidence="2">Retrovirus-related Pol poly from transposon 412, partial</fullName>
    </submittedName>
</protein>
<gene>
    <name evidence="2" type="ORF">PACLA_8A052396</name>
</gene>
<dbReference type="GO" id="GO:0004190">
    <property type="term" value="F:aspartic-type endopeptidase activity"/>
    <property type="evidence" value="ECO:0007669"/>
    <property type="project" value="InterPro"/>
</dbReference>
<keyword evidence="3" id="KW-1185">Reference proteome</keyword>
<organism evidence="2 3">
    <name type="scientific">Paramuricea clavata</name>
    <name type="common">Red gorgonian</name>
    <name type="synonym">Violescent sea-whip</name>
    <dbReference type="NCBI Taxonomy" id="317549"/>
    <lineage>
        <taxon>Eukaryota</taxon>
        <taxon>Metazoa</taxon>
        <taxon>Cnidaria</taxon>
        <taxon>Anthozoa</taxon>
        <taxon>Octocorallia</taxon>
        <taxon>Malacalcyonacea</taxon>
        <taxon>Plexauridae</taxon>
        <taxon>Paramuricea</taxon>
    </lineage>
</organism>
<dbReference type="SUPFAM" id="SSF50630">
    <property type="entry name" value="Acid proteases"/>
    <property type="match status" value="1"/>
</dbReference>
<dbReference type="InterPro" id="IPR001969">
    <property type="entry name" value="Aspartic_peptidase_AS"/>
</dbReference>
<dbReference type="Proteomes" id="UP001152795">
    <property type="component" value="Unassembled WGS sequence"/>
</dbReference>
<feature type="region of interest" description="Disordered" evidence="1">
    <location>
        <begin position="280"/>
        <end position="313"/>
    </location>
</feature>
<evidence type="ECO:0000313" key="2">
    <source>
        <dbReference type="EMBL" id="CAB4029997.1"/>
    </source>
</evidence>
<comment type="caution">
    <text evidence="2">The sequence shown here is derived from an EMBL/GenBank/DDBJ whole genome shotgun (WGS) entry which is preliminary data.</text>
</comment>
<evidence type="ECO:0000256" key="1">
    <source>
        <dbReference type="SAM" id="MobiDB-lite"/>
    </source>
</evidence>
<accession>A0A6S7JG27</accession>
<dbReference type="AlphaFoldDB" id="A0A6S7JG27"/>
<dbReference type="PROSITE" id="PS00141">
    <property type="entry name" value="ASP_PROTEASE"/>
    <property type="match status" value="1"/>
</dbReference>
<reference evidence="2" key="1">
    <citation type="submission" date="2020-04" db="EMBL/GenBank/DDBJ databases">
        <authorList>
            <person name="Alioto T."/>
            <person name="Alioto T."/>
            <person name="Gomez Garrido J."/>
        </authorList>
    </citation>
    <scope>NUCLEOTIDE SEQUENCE</scope>
    <source>
        <strain evidence="2">A484AB</strain>
    </source>
</reference>
<name>A0A6S7JG27_PARCT</name>
<dbReference type="Gene3D" id="2.40.70.10">
    <property type="entry name" value="Acid Proteases"/>
    <property type="match status" value="1"/>
</dbReference>
<evidence type="ECO:0000313" key="3">
    <source>
        <dbReference type="Proteomes" id="UP001152795"/>
    </source>
</evidence>